<dbReference type="Pfam" id="PF10545">
    <property type="entry name" value="MADF_DNA_bdg"/>
    <property type="match status" value="2"/>
</dbReference>
<dbReference type="EMBL" id="MU825407">
    <property type="protein sequence ID" value="KAJ7391209.1"/>
    <property type="molecule type" value="Genomic_DNA"/>
</dbReference>
<dbReference type="OrthoDB" id="5978360at2759"/>
<comment type="caution">
    <text evidence="2">The sequence shown here is derived from an EMBL/GenBank/DDBJ whole genome shotgun (WGS) entry which is preliminary data.</text>
</comment>
<evidence type="ECO:0000259" key="1">
    <source>
        <dbReference type="Pfam" id="PF10545"/>
    </source>
</evidence>
<dbReference type="InterPro" id="IPR006578">
    <property type="entry name" value="MADF-dom"/>
</dbReference>
<organism evidence="2 3">
    <name type="scientific">Desmophyllum pertusum</name>
    <dbReference type="NCBI Taxonomy" id="174260"/>
    <lineage>
        <taxon>Eukaryota</taxon>
        <taxon>Metazoa</taxon>
        <taxon>Cnidaria</taxon>
        <taxon>Anthozoa</taxon>
        <taxon>Hexacorallia</taxon>
        <taxon>Scleractinia</taxon>
        <taxon>Caryophylliina</taxon>
        <taxon>Caryophylliidae</taxon>
        <taxon>Desmophyllum</taxon>
    </lineage>
</organism>
<sequence length="128" mass="15388">MAEKTQAAKVLAEKHGFSCEGLKRVLHSLRTSMTREIKKKQEQEGFVINWKFYGHMQFLEEEIIKSLLSEKTLWNEEETITLIYFYRENPCIWNHCSVEYRDRNANNLAMEKLKDMLKRFTEDEIKNH</sequence>
<evidence type="ECO:0000313" key="2">
    <source>
        <dbReference type="EMBL" id="KAJ7391209.1"/>
    </source>
</evidence>
<dbReference type="AlphaFoldDB" id="A0A9X0A430"/>
<protein>
    <recommendedName>
        <fullName evidence="1">MADF domain-containing protein</fullName>
    </recommendedName>
</protein>
<proteinExistence type="predicted"/>
<reference evidence="2" key="1">
    <citation type="submission" date="2023-01" db="EMBL/GenBank/DDBJ databases">
        <title>Genome assembly of the deep-sea coral Lophelia pertusa.</title>
        <authorList>
            <person name="Herrera S."/>
            <person name="Cordes E."/>
        </authorList>
    </citation>
    <scope>NUCLEOTIDE SEQUENCE</scope>
    <source>
        <strain evidence="2">USNM1676648</strain>
        <tissue evidence="2">Polyp</tissue>
    </source>
</reference>
<dbReference type="Proteomes" id="UP001163046">
    <property type="component" value="Unassembled WGS sequence"/>
</dbReference>
<accession>A0A9X0A430</accession>
<gene>
    <name evidence="2" type="ORF">OS493_019340</name>
</gene>
<feature type="domain" description="MADF" evidence="1">
    <location>
        <begin position="2"/>
        <end position="59"/>
    </location>
</feature>
<keyword evidence="3" id="KW-1185">Reference proteome</keyword>
<name>A0A9X0A430_9CNID</name>
<evidence type="ECO:0000313" key="3">
    <source>
        <dbReference type="Proteomes" id="UP001163046"/>
    </source>
</evidence>
<feature type="domain" description="MADF" evidence="1">
    <location>
        <begin position="82"/>
        <end position="126"/>
    </location>
</feature>